<dbReference type="InterPro" id="IPR016064">
    <property type="entry name" value="NAD/diacylglycerol_kinase_sf"/>
</dbReference>
<feature type="region of interest" description="Disordered" evidence="1">
    <location>
        <begin position="135"/>
        <end position="195"/>
    </location>
</feature>
<sequence length="294" mass="30959">MVVDPVARLTDAESVRIARDVLRAGTPGLKLCLPDDPAETPRLLARRGGRRPVLVGNDRALLRAVQHLHEERALAQTALSVVPVGNGPSVALARSLGLPLDAVSAARTVLRGNPRALDLLVDEEEGVVLGGLRTEGAQSARSSAPRHREGAPSAAATSPWRRMSHALARTLSSRAHGEADERGPAPVAPAPRRAPQVRTVQWLRVEADGAVVTGPDRPVTDVTVRANGAEGLAEVAVHPVTGAPVRVRARTVTVSAPEGFRYRADTGTGASAAPDEPRTWTVLPRAWHLVLPAA</sequence>
<dbReference type="Gene3D" id="3.40.50.10330">
    <property type="entry name" value="Probable inorganic polyphosphate/atp-NAD kinase, domain 1"/>
    <property type="match status" value="1"/>
</dbReference>
<name>A0ABS3X266_9ACTN</name>
<evidence type="ECO:0000313" key="2">
    <source>
        <dbReference type="EMBL" id="MBO8189436.1"/>
    </source>
</evidence>
<protein>
    <recommendedName>
        <fullName evidence="4">Diacylglycerol kinase</fullName>
    </recommendedName>
</protein>
<keyword evidence="3" id="KW-1185">Reference proteome</keyword>
<accession>A0ABS3X266</accession>
<evidence type="ECO:0008006" key="4">
    <source>
        <dbReference type="Google" id="ProtNLM"/>
    </source>
</evidence>
<evidence type="ECO:0000313" key="3">
    <source>
        <dbReference type="Proteomes" id="UP001518976"/>
    </source>
</evidence>
<dbReference type="EMBL" id="JAFFZN010000035">
    <property type="protein sequence ID" value="MBO8189436.1"/>
    <property type="molecule type" value="Genomic_DNA"/>
</dbReference>
<dbReference type="Proteomes" id="UP001518976">
    <property type="component" value="Unassembled WGS sequence"/>
</dbReference>
<comment type="caution">
    <text evidence="2">The sequence shown here is derived from an EMBL/GenBank/DDBJ whole genome shotgun (WGS) entry which is preliminary data.</text>
</comment>
<dbReference type="InterPro" id="IPR017438">
    <property type="entry name" value="ATP-NAD_kinase_N"/>
</dbReference>
<organism evidence="2 3">
    <name type="scientific">Streptomyces spirodelae</name>
    <dbReference type="NCBI Taxonomy" id="2812904"/>
    <lineage>
        <taxon>Bacteria</taxon>
        <taxon>Bacillati</taxon>
        <taxon>Actinomycetota</taxon>
        <taxon>Actinomycetes</taxon>
        <taxon>Kitasatosporales</taxon>
        <taxon>Streptomycetaceae</taxon>
        <taxon>Streptomyces</taxon>
    </lineage>
</organism>
<gene>
    <name evidence="2" type="ORF">JW592_28895</name>
</gene>
<reference evidence="2 3" key="1">
    <citation type="submission" date="2021-02" db="EMBL/GenBank/DDBJ databases">
        <title>Streptomyces spirodelae sp. nov., isolated from duckweed.</title>
        <authorList>
            <person name="Saimee Y."/>
            <person name="Duangmal K."/>
        </authorList>
    </citation>
    <scope>NUCLEOTIDE SEQUENCE [LARGE SCALE GENOMIC DNA]</scope>
    <source>
        <strain evidence="2 3">DW4-2</strain>
    </source>
</reference>
<dbReference type="SUPFAM" id="SSF111331">
    <property type="entry name" value="NAD kinase/diacylglycerol kinase-like"/>
    <property type="match status" value="1"/>
</dbReference>
<evidence type="ECO:0000256" key="1">
    <source>
        <dbReference type="SAM" id="MobiDB-lite"/>
    </source>
</evidence>
<proteinExistence type="predicted"/>